<evidence type="ECO:0000313" key="1">
    <source>
        <dbReference type="EMBL" id="GMH76925.1"/>
    </source>
</evidence>
<evidence type="ECO:0000313" key="2">
    <source>
        <dbReference type="Proteomes" id="UP001165122"/>
    </source>
</evidence>
<dbReference type="Gene3D" id="3.30.900.20">
    <property type="match status" value="1"/>
</dbReference>
<comment type="caution">
    <text evidence="1">The sequence shown here is derived from an EMBL/GenBank/DDBJ whole genome shotgun (WGS) entry which is preliminary data.</text>
</comment>
<sequence>MLPSSHPLPPPSTSTAPNLTSVIISLPPSILSNNLARLLTFELFLKHLIYTRFQSPSPIDVLLSPPASPKPDRKLQKFTSQITSLLTSLRLLPSPQILIITFGPSPSSPKEQYILRFPSFSSSPPTSTVLKSTTISKLKRECLKQFIGAIDPTGDEPEGGEKVVNPFEFLTEPLPTKTRILVHVLLPSNSETPEGFRITPFFRLRDIIPSIVETRKLEKGKRKIKKKPLIVIDFGEGLEEIDGDGVWGEWEGCLRGL</sequence>
<dbReference type="EMBL" id="BRXW01000784">
    <property type="protein sequence ID" value="GMH76925.1"/>
    <property type="molecule type" value="Genomic_DNA"/>
</dbReference>
<dbReference type="InterPro" id="IPR053729">
    <property type="entry name" value="MAD2L1BP_domain_sf"/>
</dbReference>
<keyword evidence="2" id="KW-1185">Reference proteome</keyword>
<organism evidence="1 2">
    <name type="scientific">Triparma laevis f. longispina</name>
    <dbReference type="NCBI Taxonomy" id="1714387"/>
    <lineage>
        <taxon>Eukaryota</taxon>
        <taxon>Sar</taxon>
        <taxon>Stramenopiles</taxon>
        <taxon>Ochrophyta</taxon>
        <taxon>Bolidophyceae</taxon>
        <taxon>Parmales</taxon>
        <taxon>Triparmaceae</taxon>
        <taxon>Triparma</taxon>
    </lineage>
</organism>
<protein>
    <submittedName>
        <fullName evidence="1">Uncharacterized protein</fullName>
    </submittedName>
</protein>
<reference evidence="2" key="1">
    <citation type="journal article" date="2023" name="Commun. Biol.">
        <title>Genome analysis of Parmales, the sister group of diatoms, reveals the evolutionary specialization of diatoms from phago-mixotrophs to photoautotrophs.</title>
        <authorList>
            <person name="Ban H."/>
            <person name="Sato S."/>
            <person name="Yoshikawa S."/>
            <person name="Yamada K."/>
            <person name="Nakamura Y."/>
            <person name="Ichinomiya M."/>
            <person name="Sato N."/>
            <person name="Blanc-Mathieu R."/>
            <person name="Endo H."/>
            <person name="Kuwata A."/>
            <person name="Ogata H."/>
        </authorList>
    </citation>
    <scope>NUCLEOTIDE SEQUENCE [LARGE SCALE GENOMIC DNA]</scope>
    <source>
        <strain evidence="2">NIES 3700</strain>
    </source>
</reference>
<dbReference type="Proteomes" id="UP001165122">
    <property type="component" value="Unassembled WGS sequence"/>
</dbReference>
<accession>A0A9W7EGB6</accession>
<proteinExistence type="predicted"/>
<dbReference type="AlphaFoldDB" id="A0A9W7EGB6"/>
<name>A0A9W7EGB6_9STRA</name>
<gene>
    <name evidence="1" type="ORF">TrLO_g9981</name>
</gene>